<name>A0A6A6DBV3_9PEZI</name>
<dbReference type="Proteomes" id="UP000800200">
    <property type="component" value="Unassembled WGS sequence"/>
</dbReference>
<gene>
    <name evidence="1" type="ORF">K469DRAFT_701610</name>
</gene>
<reference evidence="1" key="1">
    <citation type="journal article" date="2020" name="Stud. Mycol.">
        <title>101 Dothideomycetes genomes: a test case for predicting lifestyles and emergence of pathogens.</title>
        <authorList>
            <person name="Haridas S."/>
            <person name="Albert R."/>
            <person name="Binder M."/>
            <person name="Bloem J."/>
            <person name="Labutti K."/>
            <person name="Salamov A."/>
            <person name="Andreopoulos B."/>
            <person name="Baker S."/>
            <person name="Barry K."/>
            <person name="Bills G."/>
            <person name="Bluhm B."/>
            <person name="Cannon C."/>
            <person name="Castanera R."/>
            <person name="Culley D."/>
            <person name="Daum C."/>
            <person name="Ezra D."/>
            <person name="Gonzalez J."/>
            <person name="Henrissat B."/>
            <person name="Kuo A."/>
            <person name="Liang C."/>
            <person name="Lipzen A."/>
            <person name="Lutzoni F."/>
            <person name="Magnuson J."/>
            <person name="Mondo S."/>
            <person name="Nolan M."/>
            <person name="Ohm R."/>
            <person name="Pangilinan J."/>
            <person name="Park H.-J."/>
            <person name="Ramirez L."/>
            <person name="Alfaro M."/>
            <person name="Sun H."/>
            <person name="Tritt A."/>
            <person name="Yoshinaga Y."/>
            <person name="Zwiers L.-H."/>
            <person name="Turgeon B."/>
            <person name="Goodwin S."/>
            <person name="Spatafora J."/>
            <person name="Crous P."/>
            <person name="Grigoriev I."/>
        </authorList>
    </citation>
    <scope>NUCLEOTIDE SEQUENCE</scope>
    <source>
        <strain evidence="1">CBS 207.26</strain>
    </source>
</reference>
<proteinExistence type="predicted"/>
<evidence type="ECO:0000313" key="1">
    <source>
        <dbReference type="EMBL" id="KAF2175689.1"/>
    </source>
</evidence>
<dbReference type="EMBL" id="ML994727">
    <property type="protein sequence ID" value="KAF2175689.1"/>
    <property type="molecule type" value="Genomic_DNA"/>
</dbReference>
<organism evidence="1 2">
    <name type="scientific">Zopfia rhizophila CBS 207.26</name>
    <dbReference type="NCBI Taxonomy" id="1314779"/>
    <lineage>
        <taxon>Eukaryota</taxon>
        <taxon>Fungi</taxon>
        <taxon>Dikarya</taxon>
        <taxon>Ascomycota</taxon>
        <taxon>Pezizomycotina</taxon>
        <taxon>Dothideomycetes</taxon>
        <taxon>Dothideomycetes incertae sedis</taxon>
        <taxon>Zopfiaceae</taxon>
        <taxon>Zopfia</taxon>
    </lineage>
</organism>
<protein>
    <submittedName>
        <fullName evidence="1">Uncharacterized protein</fullName>
    </submittedName>
</protein>
<accession>A0A6A6DBV3</accession>
<keyword evidence="2" id="KW-1185">Reference proteome</keyword>
<dbReference type="AlphaFoldDB" id="A0A6A6DBV3"/>
<evidence type="ECO:0000313" key="2">
    <source>
        <dbReference type="Proteomes" id="UP000800200"/>
    </source>
</evidence>
<sequence length="74" mass="8328">MSGAIILFGGLIYLALFIWKHQEKAMKAGDEEEKLPPWELDAKSPGLLWHDTQIKRGGTVVEIEDSKKVYELSA</sequence>